<dbReference type="SUPFAM" id="SSF51998">
    <property type="entry name" value="PFL-like glycyl radical enzymes"/>
    <property type="match status" value="1"/>
</dbReference>
<comment type="similarity">
    <text evidence="1 5">Belongs to the ribonucleoside diphosphate reductase large chain family.</text>
</comment>
<evidence type="ECO:0000259" key="6">
    <source>
        <dbReference type="PROSITE" id="PS00089"/>
    </source>
</evidence>
<dbReference type="PROSITE" id="PS00089">
    <property type="entry name" value="RIBORED_LARGE"/>
    <property type="match status" value="1"/>
</dbReference>
<dbReference type="PRINTS" id="PR01183">
    <property type="entry name" value="RIBORDTASEM1"/>
</dbReference>
<protein>
    <recommendedName>
        <fullName evidence="2 5">Ribonucleoside-diphosphate reductase</fullName>
        <ecNumber evidence="2 5">1.17.4.1</ecNumber>
    </recommendedName>
</protein>
<evidence type="ECO:0000313" key="8">
    <source>
        <dbReference type="Proteomes" id="UP000324705"/>
    </source>
</evidence>
<evidence type="ECO:0000256" key="4">
    <source>
        <dbReference type="ARBA" id="ARBA00023116"/>
    </source>
</evidence>
<dbReference type="GO" id="GO:0004748">
    <property type="term" value="F:ribonucleoside-diphosphate reductase activity, thioredoxin disulfide as acceptor"/>
    <property type="evidence" value="ECO:0007669"/>
    <property type="project" value="UniProtKB-EC"/>
</dbReference>
<dbReference type="AlphaFoldDB" id="A0A9R0YAE8"/>
<dbReference type="Gene3D" id="3.20.70.20">
    <property type="match status" value="1"/>
</dbReference>
<evidence type="ECO:0000256" key="5">
    <source>
        <dbReference type="RuleBase" id="RU003410"/>
    </source>
</evidence>
<dbReference type="InterPro" id="IPR000788">
    <property type="entry name" value="RNR_lg_C"/>
</dbReference>
<dbReference type="Gramene" id="TRITD6Av1G214820.8">
    <property type="protein sequence ID" value="TRITD6Av1G214820.8"/>
    <property type="gene ID" value="TRITD6Av1G214820"/>
</dbReference>
<accession>A0A9R0YAE8</accession>
<comment type="catalytic activity">
    <reaction evidence="5">
        <text>a 2'-deoxyribonucleoside 5'-diphosphate + [thioredoxin]-disulfide + H2O = a ribonucleoside 5'-diphosphate + [thioredoxin]-dithiol</text>
        <dbReference type="Rhea" id="RHEA:23252"/>
        <dbReference type="Rhea" id="RHEA-COMP:10698"/>
        <dbReference type="Rhea" id="RHEA-COMP:10700"/>
        <dbReference type="ChEBI" id="CHEBI:15377"/>
        <dbReference type="ChEBI" id="CHEBI:29950"/>
        <dbReference type="ChEBI" id="CHEBI:50058"/>
        <dbReference type="ChEBI" id="CHEBI:57930"/>
        <dbReference type="ChEBI" id="CHEBI:73316"/>
        <dbReference type="EC" id="1.17.4.1"/>
    </reaction>
</comment>
<comment type="function">
    <text evidence="5">Provides the precursors necessary for DNA synthesis. Catalyzes the biosynthesis of deoxyribonucleotides from the corresponding ribonucleotides.</text>
</comment>
<gene>
    <name evidence="7" type="ORF">TRITD_6Av1G214820</name>
</gene>
<dbReference type="NCBIfam" id="TIGR02506">
    <property type="entry name" value="NrdE_NrdA"/>
    <property type="match status" value="1"/>
</dbReference>
<evidence type="ECO:0000313" key="7">
    <source>
        <dbReference type="EMBL" id="VAI51025.1"/>
    </source>
</evidence>
<keyword evidence="4 5" id="KW-0215">Deoxyribonucleotide synthesis</keyword>
<organism evidence="7 8">
    <name type="scientific">Triticum turgidum subsp. durum</name>
    <name type="common">Durum wheat</name>
    <name type="synonym">Triticum durum</name>
    <dbReference type="NCBI Taxonomy" id="4567"/>
    <lineage>
        <taxon>Eukaryota</taxon>
        <taxon>Viridiplantae</taxon>
        <taxon>Streptophyta</taxon>
        <taxon>Embryophyta</taxon>
        <taxon>Tracheophyta</taxon>
        <taxon>Spermatophyta</taxon>
        <taxon>Magnoliopsida</taxon>
        <taxon>Liliopsida</taxon>
        <taxon>Poales</taxon>
        <taxon>Poaceae</taxon>
        <taxon>BOP clade</taxon>
        <taxon>Pooideae</taxon>
        <taxon>Triticodae</taxon>
        <taxon>Triticeae</taxon>
        <taxon>Triticinae</taxon>
        <taxon>Triticum</taxon>
    </lineage>
</organism>
<dbReference type="PANTHER" id="PTHR11573:SF32">
    <property type="entry name" value="RIBONUCLEOSIDE-DIPHOSPHATE REDUCTASE"/>
    <property type="match status" value="1"/>
</dbReference>
<keyword evidence="8" id="KW-1185">Reference proteome</keyword>
<dbReference type="GO" id="GO:0009263">
    <property type="term" value="P:deoxyribonucleotide biosynthetic process"/>
    <property type="evidence" value="ECO:0007669"/>
    <property type="project" value="UniProtKB-KW"/>
</dbReference>
<sequence>MEFLIAVSFQNATRLDSEIIYDRDFDYDFFGFKTLERSYLLKVGGKVVERPQHMLMRVSVGIHKDDIESAVKTYHMMSQRWFTHASPTLFNAGTPRPQLSSCFLVCMKDDSIEGIYDTLSECASISKSAGGIGVSIHNVRATGSYIRGTNGTSNGIVPMLRVFNDTARYVDQGGGKRKGAFAIYLEPWHADIYEFLDLRKNHGKEENRARDLFYALWIPDLFMERVQKNEQWSLFCPSEAPGLADCWGDEFQNLYSKYEREGKAKKIVSAQSLWFEILKAQIETGTPYMLYKDSCNRKSNQQNLGTIKSSNLCTEIVEFTSPTETAVCNLASIALPRFVREKGVPIESHPAKLVGSIGSKNRYFDFDKLAEITSIVTWNLNKIIDINYYPIETARRSNMRHRPIGIGVQGLADTFILLGMPFDSPEAQQLNKDIFETIYYHALKASAEIAAKEGPYITYDGCPVSKGILQPDMWNVVPSDRWDWPAIRGMISKVGLRNSLLVAPMPTASTSQILGNNECFEPYTSNIYSRRVLSGEFVVVNKHLLHDLTEMGIWSPVLKNNIIYDDGSVQKITEIPDDLKAIYKTVWEIKQKTVVDMAVDRGCYIDQSQSLNIHMDQANSGKLTSLHFHAWSKGLKTGMYYLRTRAAADAIKFTVDTSLLKT</sequence>
<proteinExistence type="inferred from homology"/>
<dbReference type="SUPFAM" id="SSF48168">
    <property type="entry name" value="R1 subunit of ribonucleotide reductase, N-terminal domain"/>
    <property type="match status" value="1"/>
</dbReference>
<dbReference type="FunFam" id="3.20.70.20:FF:000035">
    <property type="entry name" value="Predicted protein"/>
    <property type="match status" value="1"/>
</dbReference>
<evidence type="ECO:0000256" key="2">
    <source>
        <dbReference type="ARBA" id="ARBA00012274"/>
    </source>
</evidence>
<dbReference type="EC" id="1.17.4.1" evidence="2 5"/>
<dbReference type="InterPro" id="IPR013346">
    <property type="entry name" value="NrdE_NrdA_C"/>
</dbReference>
<dbReference type="CDD" id="cd01679">
    <property type="entry name" value="RNR_I"/>
    <property type="match status" value="1"/>
</dbReference>
<dbReference type="GO" id="GO:0005971">
    <property type="term" value="C:ribonucleoside-diphosphate reductase complex"/>
    <property type="evidence" value="ECO:0007669"/>
    <property type="project" value="TreeGrafter"/>
</dbReference>
<dbReference type="InterPro" id="IPR008926">
    <property type="entry name" value="RNR_R1-su_N"/>
</dbReference>
<evidence type="ECO:0000256" key="3">
    <source>
        <dbReference type="ARBA" id="ARBA00023002"/>
    </source>
</evidence>
<dbReference type="InterPro" id="IPR039718">
    <property type="entry name" value="Rrm1"/>
</dbReference>
<keyword evidence="3 5" id="KW-0560">Oxidoreductase</keyword>
<dbReference type="InterPro" id="IPR013509">
    <property type="entry name" value="RNR_lsu_N"/>
</dbReference>
<feature type="domain" description="Ribonucleotide reductase large subunit" evidence="6">
    <location>
        <begin position="484"/>
        <end position="506"/>
    </location>
</feature>
<dbReference type="GO" id="GO:0005524">
    <property type="term" value="F:ATP binding"/>
    <property type="evidence" value="ECO:0007669"/>
    <property type="project" value="InterPro"/>
</dbReference>
<dbReference type="Proteomes" id="UP000324705">
    <property type="component" value="Chromosome 6A"/>
</dbReference>
<dbReference type="PANTHER" id="PTHR11573">
    <property type="entry name" value="RIBONUCLEOSIDE-DIPHOSPHATE REDUCTASE LARGE CHAIN"/>
    <property type="match status" value="1"/>
</dbReference>
<evidence type="ECO:0000256" key="1">
    <source>
        <dbReference type="ARBA" id="ARBA00010406"/>
    </source>
</evidence>
<dbReference type="Pfam" id="PF02867">
    <property type="entry name" value="Ribonuc_red_lgC"/>
    <property type="match status" value="1"/>
</dbReference>
<dbReference type="EMBL" id="LT934121">
    <property type="protein sequence ID" value="VAI51025.1"/>
    <property type="molecule type" value="Genomic_DNA"/>
</dbReference>
<reference evidence="7 8" key="1">
    <citation type="submission" date="2017-09" db="EMBL/GenBank/DDBJ databases">
        <authorList>
            <consortium name="International Durum Wheat Genome Sequencing Consortium (IDWGSC)"/>
            <person name="Milanesi L."/>
        </authorList>
    </citation>
    <scope>NUCLEOTIDE SEQUENCE [LARGE SCALE GENOMIC DNA]</scope>
    <source>
        <strain evidence="8">cv. Svevo</strain>
    </source>
</reference>
<dbReference type="Pfam" id="PF00317">
    <property type="entry name" value="Ribonuc_red_lgN"/>
    <property type="match status" value="1"/>
</dbReference>
<name>A0A9R0YAE8_TRITD</name>